<dbReference type="SUPFAM" id="SSF53335">
    <property type="entry name" value="S-adenosyl-L-methionine-dependent methyltransferases"/>
    <property type="match status" value="1"/>
</dbReference>
<dbReference type="InterPro" id="IPR007848">
    <property type="entry name" value="Small_mtfrase_dom"/>
</dbReference>
<dbReference type="RefSeq" id="WP_314799789.1">
    <property type="nucleotide sequence ID" value="NZ_CP130319.1"/>
</dbReference>
<dbReference type="Proteomes" id="UP001304650">
    <property type="component" value="Chromosome"/>
</dbReference>
<dbReference type="PANTHER" id="PTHR47816:SF4">
    <property type="entry name" value="RIBOSOMAL RNA SMALL SUBUNIT METHYLTRANSFERASE C"/>
    <property type="match status" value="1"/>
</dbReference>
<dbReference type="AlphaFoldDB" id="A0AA96LPL1"/>
<reference evidence="4" key="1">
    <citation type="submission" date="2022-02" db="EMBL/GenBank/DDBJ databases">
        <title>Paenibacillus sp. MBLB1832 Whole Genome Shotgun Sequencing.</title>
        <authorList>
            <person name="Hwang C.Y."/>
            <person name="Cho E.-S."/>
            <person name="Seo M.-J."/>
        </authorList>
    </citation>
    <scope>NUCLEOTIDE SEQUENCE</scope>
    <source>
        <strain evidence="4">MBLB1832</strain>
    </source>
</reference>
<keyword evidence="5" id="KW-1185">Reference proteome</keyword>
<keyword evidence="2 4" id="KW-0808">Transferase</keyword>
<evidence type="ECO:0000259" key="3">
    <source>
        <dbReference type="Pfam" id="PF05175"/>
    </source>
</evidence>
<dbReference type="InterPro" id="IPR029063">
    <property type="entry name" value="SAM-dependent_MTases_sf"/>
</dbReference>
<dbReference type="PANTHER" id="PTHR47816">
    <property type="entry name" value="RIBOSOMAL RNA SMALL SUBUNIT METHYLTRANSFERASE C"/>
    <property type="match status" value="1"/>
</dbReference>
<evidence type="ECO:0000313" key="4">
    <source>
        <dbReference type="EMBL" id="WNR44291.1"/>
    </source>
</evidence>
<dbReference type="GO" id="GO:0052916">
    <property type="term" value="F:23S rRNA (guanine(1835)-N(2))-methyltransferase activity"/>
    <property type="evidence" value="ECO:0007669"/>
    <property type="project" value="UniProtKB-EC"/>
</dbReference>
<protein>
    <submittedName>
        <fullName evidence="4">Class I SAM-dependent methyltransferase</fullName>
        <ecNumber evidence="4">2.1.1.172</ecNumber>
        <ecNumber evidence="4">2.1.1.174</ecNumber>
    </submittedName>
</protein>
<proteinExistence type="predicted"/>
<dbReference type="InterPro" id="IPR046977">
    <property type="entry name" value="RsmC/RlmG"/>
</dbReference>
<dbReference type="CDD" id="cd02440">
    <property type="entry name" value="AdoMet_MTases"/>
    <property type="match status" value="1"/>
</dbReference>
<evidence type="ECO:0000256" key="2">
    <source>
        <dbReference type="ARBA" id="ARBA00022679"/>
    </source>
</evidence>
<sequence>MSEHYYTQRPTVKSDVHTMQEVLRGKTFTFLTDAGVFSKKGVDYGSKVLIETMELPADAAVLDVGCGYGPMGLSAAHLCPQGHVTMLDINERAVELSKENARRNGITNVTVLQSDRLEQVKDQKFDVVLTNPPIRAGKETVHRIFEEAHNCLVPGGSIWVVIQKKQGSPSAVKKLESMYSEVAEISKDKGYRILKATK</sequence>
<gene>
    <name evidence="4" type="ORF">MJB10_25015</name>
</gene>
<evidence type="ECO:0000256" key="1">
    <source>
        <dbReference type="ARBA" id="ARBA00022603"/>
    </source>
</evidence>
<evidence type="ECO:0000313" key="5">
    <source>
        <dbReference type="Proteomes" id="UP001304650"/>
    </source>
</evidence>
<dbReference type="Pfam" id="PF05175">
    <property type="entry name" value="MTS"/>
    <property type="match status" value="1"/>
</dbReference>
<keyword evidence="1 4" id="KW-0489">Methyltransferase</keyword>
<dbReference type="Gene3D" id="3.40.50.150">
    <property type="entry name" value="Vaccinia Virus protein VP39"/>
    <property type="match status" value="1"/>
</dbReference>
<dbReference type="GO" id="GO:0052914">
    <property type="term" value="F:16S rRNA (guanine(1207)-N(2))-methyltransferase activity"/>
    <property type="evidence" value="ECO:0007669"/>
    <property type="project" value="UniProtKB-EC"/>
</dbReference>
<name>A0AA96LPL1_9BACL</name>
<accession>A0AA96LPL1</accession>
<dbReference type="KEGG" id="proo:MJB10_25015"/>
<dbReference type="EMBL" id="CP130319">
    <property type="protein sequence ID" value="WNR44291.1"/>
    <property type="molecule type" value="Genomic_DNA"/>
</dbReference>
<dbReference type="EC" id="2.1.1.174" evidence="4"/>
<feature type="domain" description="Methyltransferase small" evidence="3">
    <location>
        <begin position="28"/>
        <end position="195"/>
    </location>
</feature>
<dbReference type="EC" id="2.1.1.172" evidence="4"/>
<organism evidence="4 5">
    <name type="scientific">Paenibacillus roseopurpureus</name>
    <dbReference type="NCBI Taxonomy" id="2918901"/>
    <lineage>
        <taxon>Bacteria</taxon>
        <taxon>Bacillati</taxon>
        <taxon>Bacillota</taxon>
        <taxon>Bacilli</taxon>
        <taxon>Bacillales</taxon>
        <taxon>Paenibacillaceae</taxon>
        <taxon>Paenibacillus</taxon>
    </lineage>
</organism>